<dbReference type="AlphaFoldDB" id="A0A562V7Z6"/>
<evidence type="ECO:0000313" key="1">
    <source>
        <dbReference type="EMBL" id="TWJ13898.1"/>
    </source>
</evidence>
<keyword evidence="2" id="KW-1185">Reference proteome</keyword>
<name>A0A562V7Z6_9BACT</name>
<comment type="caution">
    <text evidence="1">The sequence shown here is derived from an EMBL/GenBank/DDBJ whole genome shotgun (WGS) entry which is preliminary data.</text>
</comment>
<dbReference type="EMBL" id="VLLN01000033">
    <property type="protein sequence ID" value="TWJ13898.1"/>
    <property type="molecule type" value="Genomic_DNA"/>
</dbReference>
<reference evidence="1 2" key="1">
    <citation type="submission" date="2019-07" db="EMBL/GenBank/DDBJ databases">
        <title>Genomic Encyclopedia of Archaeal and Bacterial Type Strains, Phase II (KMG-II): from individual species to whole genera.</title>
        <authorList>
            <person name="Goeker M."/>
        </authorList>
    </citation>
    <scope>NUCLEOTIDE SEQUENCE [LARGE SCALE GENOMIC DNA]</scope>
    <source>
        <strain evidence="1 2">ATCC BAA-1139</strain>
    </source>
</reference>
<sequence length="100" mass="11411">MLELIEKAFLTGLGAVALSQKKAEELITELKDKYKLSEEEGKTFLDKLQGFAKDSREKIAEAAELEVKRVMERVGVVPRDEYEQLLKRVEALERRLSESA</sequence>
<dbReference type="Proteomes" id="UP000319449">
    <property type="component" value="Unassembled WGS sequence"/>
</dbReference>
<organism evidence="1 2">
    <name type="scientific">Geobacter argillaceus</name>
    <dbReference type="NCBI Taxonomy" id="345631"/>
    <lineage>
        <taxon>Bacteria</taxon>
        <taxon>Pseudomonadati</taxon>
        <taxon>Thermodesulfobacteriota</taxon>
        <taxon>Desulfuromonadia</taxon>
        <taxon>Geobacterales</taxon>
        <taxon>Geobacteraceae</taxon>
        <taxon>Geobacter</taxon>
    </lineage>
</organism>
<accession>A0A562V7Z6</accession>
<evidence type="ECO:0000313" key="2">
    <source>
        <dbReference type="Proteomes" id="UP000319449"/>
    </source>
</evidence>
<dbReference type="RefSeq" id="WP_145025377.1">
    <property type="nucleotide sequence ID" value="NZ_VLLN01000033.1"/>
</dbReference>
<dbReference type="OrthoDB" id="191894at2"/>
<gene>
    <name evidence="1" type="ORF">JN12_03615</name>
</gene>
<protein>
    <submittedName>
        <fullName evidence="1">Polyhydroxyalkanoate synthesis regulator phasin</fullName>
    </submittedName>
</protein>
<proteinExistence type="predicted"/>